<evidence type="ECO:0000256" key="1">
    <source>
        <dbReference type="SAM" id="MobiDB-lite"/>
    </source>
</evidence>
<dbReference type="EMBL" id="CP075371">
    <property type="protein sequence ID" value="QVT78933.1"/>
    <property type="molecule type" value="Genomic_DNA"/>
</dbReference>
<evidence type="ECO:0000313" key="4">
    <source>
        <dbReference type="Proteomes" id="UP000679307"/>
    </source>
</evidence>
<name>A0ABX8EJY3_9ACTN</name>
<gene>
    <name evidence="3" type="ORF">ENKNEFLB_01311</name>
</gene>
<dbReference type="RefSeq" id="WP_214058454.1">
    <property type="nucleotide sequence ID" value="NZ_BAAAHS010000066.1"/>
</dbReference>
<accession>A0ABX8EJY3</accession>
<dbReference type="Pfam" id="PF19779">
    <property type="entry name" value="DUF6264"/>
    <property type="match status" value="1"/>
</dbReference>
<evidence type="ECO:0000256" key="2">
    <source>
        <dbReference type="SAM" id="Phobius"/>
    </source>
</evidence>
<feature type="region of interest" description="Disordered" evidence="1">
    <location>
        <begin position="1"/>
        <end position="23"/>
    </location>
</feature>
<feature type="transmembrane region" description="Helical" evidence="2">
    <location>
        <begin position="72"/>
        <end position="91"/>
    </location>
</feature>
<evidence type="ECO:0008006" key="5">
    <source>
        <dbReference type="Google" id="ProtNLM"/>
    </source>
</evidence>
<evidence type="ECO:0000313" key="3">
    <source>
        <dbReference type="EMBL" id="QVT78933.1"/>
    </source>
</evidence>
<sequence>MAPAPDAPPPAAAPVATSEPAGGRSTADVVVTVVLLAVTGVLGLVAAFFGMFTGMVSDGCFGDDLCGSRVGTGTLINVLAPVVCWIAAVVVSARRLARRRPAWWVPLVAVVVWFLLVLVGSAVATSAMPS</sequence>
<feature type="compositionally biased region" description="Pro residues" evidence="1">
    <location>
        <begin position="1"/>
        <end position="12"/>
    </location>
</feature>
<feature type="transmembrane region" description="Helical" evidence="2">
    <location>
        <begin position="103"/>
        <end position="124"/>
    </location>
</feature>
<dbReference type="InterPro" id="IPR046231">
    <property type="entry name" value="DUF6264"/>
</dbReference>
<protein>
    <recommendedName>
        <fullName evidence="5">DUF805 domain-containing protein</fullName>
    </recommendedName>
</protein>
<keyword evidence="2" id="KW-0472">Membrane</keyword>
<dbReference type="Proteomes" id="UP000679307">
    <property type="component" value="Chromosome"/>
</dbReference>
<reference evidence="3 4" key="1">
    <citation type="submission" date="2021-05" db="EMBL/GenBank/DDBJ databases">
        <title>Complete genome of Nocardioides aquaticus KCTC 9944T isolated from meromictic and hypersaline Ekho Lake, Antarctica.</title>
        <authorList>
            <person name="Hwang K."/>
            <person name="Kim K.M."/>
            <person name="Choe H."/>
        </authorList>
    </citation>
    <scope>NUCLEOTIDE SEQUENCE [LARGE SCALE GENOMIC DNA]</scope>
    <source>
        <strain evidence="3 4">KCTC 9944</strain>
    </source>
</reference>
<keyword evidence="2" id="KW-1133">Transmembrane helix</keyword>
<proteinExistence type="predicted"/>
<keyword evidence="4" id="KW-1185">Reference proteome</keyword>
<feature type="transmembrane region" description="Helical" evidence="2">
    <location>
        <begin position="29"/>
        <end position="52"/>
    </location>
</feature>
<organism evidence="3 4">
    <name type="scientific">Nocardioides aquaticus</name>
    <dbReference type="NCBI Taxonomy" id="160826"/>
    <lineage>
        <taxon>Bacteria</taxon>
        <taxon>Bacillati</taxon>
        <taxon>Actinomycetota</taxon>
        <taxon>Actinomycetes</taxon>
        <taxon>Propionibacteriales</taxon>
        <taxon>Nocardioidaceae</taxon>
        <taxon>Nocardioides</taxon>
    </lineage>
</organism>
<keyword evidence="2" id="KW-0812">Transmembrane</keyword>